<dbReference type="InterPro" id="IPR058537">
    <property type="entry name" value="TPR_TNPO3_IPO13_4th"/>
</dbReference>
<feature type="domain" description="Importin N-terminal" evidence="3">
    <location>
        <begin position="34"/>
        <end position="101"/>
    </location>
</feature>
<reference evidence="4 5" key="1">
    <citation type="submission" date="2018-02" db="EMBL/GenBank/DDBJ databases">
        <title>The genomes of Aspergillus section Nigri reveals drivers in fungal speciation.</title>
        <authorList>
            <consortium name="DOE Joint Genome Institute"/>
            <person name="Vesth T.C."/>
            <person name="Nybo J."/>
            <person name="Theobald S."/>
            <person name="Brandl J."/>
            <person name="Frisvad J.C."/>
            <person name="Nielsen K.F."/>
            <person name="Lyhne E.K."/>
            <person name="Kogle M.E."/>
            <person name="Kuo A."/>
            <person name="Riley R."/>
            <person name="Clum A."/>
            <person name="Nolan M."/>
            <person name="Lipzen A."/>
            <person name="Salamov A."/>
            <person name="Henrissat B."/>
            <person name="Wiebenga A."/>
            <person name="De vries R.P."/>
            <person name="Grigoriev I.V."/>
            <person name="Mortensen U.H."/>
            <person name="Andersen M.R."/>
            <person name="Baker S.E."/>
        </authorList>
    </citation>
    <scope>NUCLEOTIDE SEQUENCE [LARGE SCALE GENOMIC DNA]</scope>
    <source>
        <strain evidence="4 5">CBS 114.51</strain>
    </source>
</reference>
<organism evidence="4 5">
    <name type="scientific">Aspergillus japonicus CBS 114.51</name>
    <dbReference type="NCBI Taxonomy" id="1448312"/>
    <lineage>
        <taxon>Eukaryota</taxon>
        <taxon>Fungi</taxon>
        <taxon>Dikarya</taxon>
        <taxon>Ascomycota</taxon>
        <taxon>Pezizomycotina</taxon>
        <taxon>Eurotiomycetes</taxon>
        <taxon>Eurotiomycetidae</taxon>
        <taxon>Eurotiales</taxon>
        <taxon>Aspergillaceae</taxon>
        <taxon>Aspergillus</taxon>
        <taxon>Aspergillus subgen. Circumdati</taxon>
    </lineage>
</organism>
<dbReference type="OrthoDB" id="435593at2759"/>
<dbReference type="EMBL" id="KZ824776">
    <property type="protein sequence ID" value="RAH84902.1"/>
    <property type="molecule type" value="Genomic_DNA"/>
</dbReference>
<evidence type="ECO:0000313" key="4">
    <source>
        <dbReference type="EMBL" id="RAH84902.1"/>
    </source>
</evidence>
<comment type="function">
    <text evidence="2">tRNA nucleus export receptor which facilitates tRNA translocation across the nuclear pore complex. Involved in pre-tRNA splicing, probably by affecting the interaction of pre-tRNA with splicing endonuclease.</text>
</comment>
<evidence type="ECO:0000256" key="1">
    <source>
        <dbReference type="ARBA" id="ARBA00022694"/>
    </source>
</evidence>
<dbReference type="Proteomes" id="UP000249497">
    <property type="component" value="Unassembled WGS sequence"/>
</dbReference>
<dbReference type="PANTHER" id="PTHR12363:SF53">
    <property type="entry name" value="MRNA TRANSPORT REGULATOR MTR10"/>
    <property type="match status" value="1"/>
</dbReference>
<dbReference type="SMART" id="SM00913">
    <property type="entry name" value="IBN_N"/>
    <property type="match status" value="1"/>
</dbReference>
<dbReference type="InterPro" id="IPR057942">
    <property type="entry name" value="TPR_TNPO3_IPO13_3rd"/>
</dbReference>
<keyword evidence="5" id="KW-1185">Reference proteome</keyword>
<dbReference type="GeneID" id="37175033"/>
<dbReference type="GO" id="GO:0006606">
    <property type="term" value="P:protein import into nucleus"/>
    <property type="evidence" value="ECO:0007669"/>
    <property type="project" value="TreeGrafter"/>
</dbReference>
<gene>
    <name evidence="4" type="ORF">BO86DRAFT_386480</name>
</gene>
<dbReference type="Gene3D" id="1.25.10.10">
    <property type="entry name" value="Leucine-rich Repeat Variant"/>
    <property type="match status" value="1"/>
</dbReference>
<dbReference type="PROSITE" id="PS50166">
    <property type="entry name" value="IMPORTIN_B_NT"/>
    <property type="match status" value="1"/>
</dbReference>
<dbReference type="InterPro" id="IPR051345">
    <property type="entry name" value="Importin_beta-like_NTR"/>
</dbReference>
<dbReference type="InterPro" id="IPR057941">
    <property type="entry name" value="TPR_TNPO3_IPO13_2nd"/>
</dbReference>
<dbReference type="Pfam" id="PF24139">
    <property type="entry name" value="TPR_TNPO3_IPO13_4th"/>
    <property type="match status" value="1"/>
</dbReference>
<protein>
    <submittedName>
        <fullName evidence="4">mRNA transport regulator</fullName>
    </submittedName>
</protein>
<name>A0A8T8XBT5_ASPJA</name>
<dbReference type="InterPro" id="IPR001494">
    <property type="entry name" value="Importin-beta_N"/>
</dbReference>
<dbReference type="Pfam" id="PF03810">
    <property type="entry name" value="IBN_N"/>
    <property type="match status" value="1"/>
</dbReference>
<sequence>MTSKEGATGQAFGPVLAAVATMQGNVSRAEKTHAHEFLEKFQKSVEAWTITHEMLQSPDVPVEAKLFAATTLKGKIIFDLDQLPTESVVALRDSILNLLVGFAAGPRPIQTQLCVCLASLAIQMLAWKDVLPTVGAALGSSAGDCVLEFLKILPEEVTEGRKINLSEDDLIMRTKELLEDNAEQVMHLLIQYAQSSPTASTNPRLLDCITSWMREIPAAKIVESPLMDVILKGLDDDRSFEAAVDSMCTLYRDTREVDDSLAIIQALYPRIISLRPKIAEFAESEDTDAYKGITRLFAEAGEAWVVLIARLPSEFRGLVEAVLECCARDWERDAISLTFVFWYELKQYVTLDRYADARVNLSDVFSQLVDIMVKHLEYPGPEEGETDLFGGDREQEEKFRHFRHSMGDVLKDCCAVIGVTECLTKAYQLIQQWVSKYASQSSDEHVPHWQELEAPLFSLRAMGRMVDPEESIVLTQVIPLIVQIPNQEKVRFQAIMALARYTEWTAQHPETLEAQLNYVISGFQHSSPEVVQAAALAFKYLGTDCQKLLGGHIAQLHTFYESVIDKLKPASQEEVTEGVAAVVAVQPLEKIYDTLKLFCDPIMARIMNLANNAQDEESQRAVADHIGLITIFVMVVNPYVSPREDNPAVKYCGEILPIMSTIALNFTSSTPILERVCRCWRNMIISYRTAMTPLLPTLAQSLASGFQASREGCFLWATDAVVREFSEGAEFVDANTSQAVFQFYEQQAISFLRILNDLPPENLPDVIEDFYRLSSDAIRFYPKECITSELSVPIFSAALSALTLQQIDPLIATLHYYHDLFSFAFEKPAVSEFTTSDGNAYSTPVEVREAVKRLVASQGQLLVQRILTGMMFTFPGECFPDASGVLMSMFELMPEDAGTWLQSTLQMLPAGTMKQGEAERLLKGLFDKIQSGETRKIRVLLQDFTNSYRRRNVAPRDGLGRLEATRFRFSG</sequence>
<evidence type="ECO:0000259" key="3">
    <source>
        <dbReference type="PROSITE" id="PS50166"/>
    </source>
</evidence>
<dbReference type="FunFam" id="1.25.10.10:FF:000266">
    <property type="entry name" value="mRNA transport regulator MTR10"/>
    <property type="match status" value="1"/>
</dbReference>
<dbReference type="GO" id="GO:0031267">
    <property type="term" value="F:small GTPase binding"/>
    <property type="evidence" value="ECO:0007669"/>
    <property type="project" value="InterPro"/>
</dbReference>
<dbReference type="Pfam" id="PF24138">
    <property type="entry name" value="TPR_TNPO3_IPO13_2nd"/>
    <property type="match status" value="1"/>
</dbReference>
<dbReference type="InterPro" id="IPR016024">
    <property type="entry name" value="ARM-type_fold"/>
</dbReference>
<dbReference type="AlphaFoldDB" id="A0A8T8XBT5"/>
<evidence type="ECO:0000313" key="5">
    <source>
        <dbReference type="Proteomes" id="UP000249497"/>
    </source>
</evidence>
<accession>A0A8T8XBT5</accession>
<dbReference type="Pfam" id="PF24140">
    <property type="entry name" value="TPR_TNPO3_IPO13_3rd"/>
    <property type="match status" value="1"/>
</dbReference>
<dbReference type="InterPro" id="IPR013598">
    <property type="entry name" value="Exportin-1/Importin-b-like"/>
</dbReference>
<keyword evidence="1" id="KW-0819">tRNA processing</keyword>
<dbReference type="RefSeq" id="XP_025530796.1">
    <property type="nucleotide sequence ID" value="XM_025671341.1"/>
</dbReference>
<dbReference type="PANTHER" id="PTHR12363">
    <property type="entry name" value="TRANSPORTIN 3 AND IMPORTIN 13"/>
    <property type="match status" value="1"/>
</dbReference>
<proteinExistence type="predicted"/>
<dbReference type="InterPro" id="IPR011989">
    <property type="entry name" value="ARM-like"/>
</dbReference>
<evidence type="ECO:0000256" key="2">
    <source>
        <dbReference type="ARBA" id="ARBA00025147"/>
    </source>
</evidence>
<dbReference type="GO" id="GO:0008033">
    <property type="term" value="P:tRNA processing"/>
    <property type="evidence" value="ECO:0007669"/>
    <property type="project" value="UniProtKB-KW"/>
</dbReference>
<dbReference type="SUPFAM" id="SSF48371">
    <property type="entry name" value="ARM repeat"/>
    <property type="match status" value="1"/>
</dbReference>
<dbReference type="GO" id="GO:0005737">
    <property type="term" value="C:cytoplasm"/>
    <property type="evidence" value="ECO:0007669"/>
    <property type="project" value="TreeGrafter"/>
</dbReference>
<dbReference type="Pfam" id="PF08389">
    <property type="entry name" value="Xpo1"/>
    <property type="match status" value="1"/>
</dbReference>
<dbReference type="GO" id="GO:0005634">
    <property type="term" value="C:nucleus"/>
    <property type="evidence" value="ECO:0007669"/>
    <property type="project" value="UniProtKB-ARBA"/>
</dbReference>